<evidence type="ECO:0000256" key="9">
    <source>
        <dbReference type="RuleBase" id="RU003733"/>
    </source>
</evidence>
<dbReference type="InterPro" id="IPR018485">
    <property type="entry name" value="FGGY_C"/>
</dbReference>
<comment type="similarity">
    <text evidence="1 8 9">Belongs to the FGGY kinase family.</text>
</comment>
<dbReference type="EC" id="2.7.1.17" evidence="8 10"/>
<dbReference type="Pfam" id="PF02782">
    <property type="entry name" value="FGGY_C"/>
    <property type="match status" value="1"/>
</dbReference>
<evidence type="ECO:0000256" key="10">
    <source>
        <dbReference type="RuleBase" id="RU364073"/>
    </source>
</evidence>
<dbReference type="PANTHER" id="PTHR43095">
    <property type="entry name" value="SUGAR KINASE"/>
    <property type="match status" value="1"/>
</dbReference>
<dbReference type="GO" id="GO:0004856">
    <property type="term" value="F:D-xylulokinase activity"/>
    <property type="evidence" value="ECO:0007669"/>
    <property type="project" value="UniProtKB-UniRule"/>
</dbReference>
<name>C9PSI2_9PAST</name>
<dbReference type="InterPro" id="IPR018484">
    <property type="entry name" value="FGGY_N"/>
</dbReference>
<dbReference type="NCBIfam" id="TIGR01312">
    <property type="entry name" value="XylB"/>
    <property type="match status" value="1"/>
</dbReference>
<dbReference type="CDD" id="cd07809">
    <property type="entry name" value="ASKHA_NBD_FGGY_BaXK-like"/>
    <property type="match status" value="1"/>
</dbReference>
<dbReference type="STRING" id="667128.HMPREF0621_1956"/>
<dbReference type="GO" id="GO:0005524">
    <property type="term" value="F:ATP binding"/>
    <property type="evidence" value="ECO:0007669"/>
    <property type="project" value="UniProtKB-UniRule"/>
</dbReference>
<feature type="binding site" evidence="8">
    <location>
        <begin position="80"/>
        <end position="81"/>
    </location>
    <ligand>
        <name>substrate</name>
    </ligand>
</feature>
<dbReference type="GO" id="GO:0042732">
    <property type="term" value="P:D-xylose metabolic process"/>
    <property type="evidence" value="ECO:0007669"/>
    <property type="project" value="UniProtKB-KW"/>
</dbReference>
<dbReference type="HOGENOM" id="CLU_009281_3_0_6"/>
<dbReference type="OrthoDB" id="9805576at2"/>
<dbReference type="Gene3D" id="3.30.420.40">
    <property type="match status" value="2"/>
</dbReference>
<dbReference type="GO" id="GO:0005998">
    <property type="term" value="P:xylulose catabolic process"/>
    <property type="evidence" value="ECO:0007669"/>
    <property type="project" value="UniProtKB-UniRule"/>
</dbReference>
<dbReference type="SUPFAM" id="SSF53067">
    <property type="entry name" value="Actin-like ATPase domain"/>
    <property type="match status" value="2"/>
</dbReference>
<dbReference type="PANTHER" id="PTHR43095:SF5">
    <property type="entry name" value="XYLULOSE KINASE"/>
    <property type="match status" value="1"/>
</dbReference>
<evidence type="ECO:0000256" key="8">
    <source>
        <dbReference type="HAMAP-Rule" id="MF_02220"/>
    </source>
</evidence>
<proteinExistence type="inferred from homology"/>
<keyword evidence="2 8" id="KW-0859">Xylose metabolism</keyword>
<dbReference type="Proteomes" id="UP000005519">
    <property type="component" value="Unassembled WGS sequence"/>
</dbReference>
<comment type="catalytic activity">
    <reaction evidence="8 10">
        <text>D-xylulose + ATP = D-xylulose 5-phosphate + ADP + H(+)</text>
        <dbReference type="Rhea" id="RHEA:10964"/>
        <dbReference type="ChEBI" id="CHEBI:15378"/>
        <dbReference type="ChEBI" id="CHEBI:17140"/>
        <dbReference type="ChEBI" id="CHEBI:30616"/>
        <dbReference type="ChEBI" id="CHEBI:57737"/>
        <dbReference type="ChEBI" id="CHEBI:456216"/>
        <dbReference type="EC" id="2.7.1.17"/>
    </reaction>
</comment>
<comment type="caution">
    <text evidence="13">The sequence shown here is derived from an EMBL/GenBank/DDBJ whole genome shotgun (WGS) entry which is preliminary data.</text>
</comment>
<keyword evidence="7 8" id="KW-0119">Carbohydrate metabolism</keyword>
<keyword evidence="4 8" id="KW-0547">Nucleotide-binding</keyword>
<evidence type="ECO:0000256" key="4">
    <source>
        <dbReference type="ARBA" id="ARBA00022741"/>
    </source>
</evidence>
<evidence type="ECO:0000256" key="1">
    <source>
        <dbReference type="ARBA" id="ARBA00009156"/>
    </source>
</evidence>
<feature type="domain" description="Carbohydrate kinase FGGY C-terminal" evidence="12">
    <location>
        <begin position="260"/>
        <end position="442"/>
    </location>
</feature>
<dbReference type="Pfam" id="PF00370">
    <property type="entry name" value="FGGY_N"/>
    <property type="match status" value="1"/>
</dbReference>
<gene>
    <name evidence="8 10 13" type="primary">xylB</name>
    <name evidence="13" type="ORF">HMPREF0621_1956</name>
</gene>
<comment type="function">
    <text evidence="8">Catalyzes the phosphorylation of D-xylulose to D-xylulose 5-phosphate.</text>
</comment>
<feature type="site" description="Important for activity" evidence="8">
    <location>
        <position position="6"/>
    </location>
</feature>
<dbReference type="PIRSF" id="PIRSF000538">
    <property type="entry name" value="GlpK"/>
    <property type="match status" value="1"/>
</dbReference>
<evidence type="ECO:0000256" key="3">
    <source>
        <dbReference type="ARBA" id="ARBA00022679"/>
    </source>
</evidence>
<dbReference type="InterPro" id="IPR000577">
    <property type="entry name" value="Carb_kinase_FGGY"/>
</dbReference>
<organism evidence="13 14">
    <name type="scientific">Pasteurella dagmatis ATCC 43325</name>
    <dbReference type="NCBI Taxonomy" id="667128"/>
    <lineage>
        <taxon>Bacteria</taxon>
        <taxon>Pseudomonadati</taxon>
        <taxon>Pseudomonadota</taxon>
        <taxon>Gammaproteobacteria</taxon>
        <taxon>Pasteurellales</taxon>
        <taxon>Pasteurellaceae</taxon>
        <taxon>Pasteurella</taxon>
    </lineage>
</organism>
<dbReference type="InterPro" id="IPR018483">
    <property type="entry name" value="Carb_kinase_FGGY_CS"/>
</dbReference>
<dbReference type="HAMAP" id="MF_02220">
    <property type="entry name" value="XylB"/>
    <property type="match status" value="1"/>
</dbReference>
<dbReference type="AlphaFoldDB" id="C9PSI2"/>
<dbReference type="EMBL" id="ACZR01000021">
    <property type="protein sequence ID" value="EEX49413.1"/>
    <property type="molecule type" value="Genomic_DNA"/>
</dbReference>
<reference evidence="13 14" key="1">
    <citation type="submission" date="2009-10" db="EMBL/GenBank/DDBJ databases">
        <authorList>
            <person name="Muzny D."/>
            <person name="Qin X."/>
            <person name="Deng J."/>
            <person name="Jiang H."/>
            <person name="Liu Y."/>
            <person name="Qu J."/>
            <person name="Song X.-Z."/>
            <person name="Zhang L."/>
            <person name="Thornton R."/>
            <person name="Coyle M."/>
            <person name="Francisco L."/>
            <person name="Jackson L."/>
            <person name="Javaid M."/>
            <person name="Korchina V."/>
            <person name="Kovar C."/>
            <person name="Mata R."/>
            <person name="Mathew T."/>
            <person name="Ngo R."/>
            <person name="Nguyen L."/>
            <person name="Nguyen N."/>
            <person name="Okwuonu G."/>
            <person name="Ongeri F."/>
            <person name="Pham C."/>
            <person name="Simmons D."/>
            <person name="Wilczek-Boney K."/>
            <person name="Hale W."/>
            <person name="Jakkamsetti A."/>
            <person name="Pham P."/>
            <person name="Ruth R."/>
            <person name="San Lucas F."/>
            <person name="Warren J."/>
            <person name="Zhang J."/>
            <person name="Zhao Z."/>
            <person name="Zhou C."/>
            <person name="Zhu D."/>
            <person name="Lee S."/>
            <person name="Bess C."/>
            <person name="Blankenburg K."/>
            <person name="Forbes L."/>
            <person name="Fu Q."/>
            <person name="Gubbala S."/>
            <person name="Hirani K."/>
            <person name="Jayaseelan J.C."/>
            <person name="Lara F."/>
            <person name="Munidasa M."/>
            <person name="Palculict T."/>
            <person name="Patil S."/>
            <person name="Pu L.-L."/>
            <person name="Saada N."/>
            <person name="Tang L."/>
            <person name="Weissenberger G."/>
            <person name="Zhu Y."/>
            <person name="Hemphill L."/>
            <person name="Shang Y."/>
            <person name="Youmans B."/>
            <person name="Ayvaz T."/>
            <person name="Ross M."/>
            <person name="Santibanez J."/>
            <person name="Aqrawi P."/>
            <person name="Gross S."/>
            <person name="Joshi V."/>
            <person name="Fowler G."/>
            <person name="Nazareth L."/>
            <person name="Reid J."/>
            <person name="Worley K."/>
            <person name="Petrosino J."/>
            <person name="Highlander S."/>
            <person name="Gibbs R."/>
        </authorList>
    </citation>
    <scope>NUCLEOTIDE SEQUENCE [LARGE SCALE GENOMIC DNA]</scope>
    <source>
        <strain evidence="13 14">ATCC 43325</strain>
    </source>
</reference>
<dbReference type="RefSeq" id="WP_005764239.1">
    <property type="nucleotide sequence ID" value="NZ_GG704812.1"/>
</dbReference>
<accession>C9PSI2</accession>
<dbReference type="InterPro" id="IPR006000">
    <property type="entry name" value="Xylulokinase"/>
</dbReference>
<evidence type="ECO:0000313" key="13">
    <source>
        <dbReference type="EMBL" id="EEX49413.1"/>
    </source>
</evidence>
<keyword evidence="5 8" id="KW-0418">Kinase</keyword>
<evidence type="ECO:0000259" key="11">
    <source>
        <dbReference type="Pfam" id="PF00370"/>
    </source>
</evidence>
<feature type="active site" description="Proton acceptor" evidence="8">
    <location>
        <position position="243"/>
    </location>
</feature>
<sequence>MYIGIDCGTQGTKAIVVDSQQKKVIAVGYAAHEIIENSEGRREQQPQWWTAALVSAFHEAVKLAKIEPHLIRGIGVSGQQHGLVMLDENDQPLYNAKLWCDTETAAENAEFIQLLGGNEQAFAQLGIMPQTGYTASKIAWFRKHYPEQYQRIAKIMLPHDYLNYWLTGHFCMEYGDASGTGYFDVANRQWDLDAFRLLAPELDPQKVLAPLVSAEQKIGTIRPEIAKLLGLSPQVIVSTGGGDNMMGAIGTGNIKQGIATMSLGTSGTLYAYTDTPLSDLPMEIANFCSSTGGWLPLVCVMNMTSANKKVMDLLQIDVKKFNEFIQQSPIGAEGITILPFFNGERVPPLPQAKASILGLDAANFTQANLCRAMMEAASFTLRYGLDLFRQAGLSTSQIRLIGGGAKSAVWRQMIADIMNTEVVCLKEEEAAALGGAIQAMWANGEGELTELCQDFVHLDEESVVQPKPQSFVEYERIYQRYLTLLQQYYA</sequence>
<feature type="domain" description="Carbohydrate kinase FGGY N-terminal" evidence="11">
    <location>
        <begin position="1"/>
        <end position="250"/>
    </location>
</feature>
<evidence type="ECO:0000313" key="14">
    <source>
        <dbReference type="Proteomes" id="UP000005519"/>
    </source>
</evidence>
<dbReference type="PROSITE" id="PS00445">
    <property type="entry name" value="FGGY_KINASES_2"/>
    <property type="match status" value="1"/>
</dbReference>
<dbReference type="InterPro" id="IPR050406">
    <property type="entry name" value="FGGY_Carb_Kinase"/>
</dbReference>
<keyword evidence="3 8" id="KW-0808">Transferase</keyword>
<evidence type="ECO:0000256" key="2">
    <source>
        <dbReference type="ARBA" id="ARBA00022629"/>
    </source>
</evidence>
<evidence type="ECO:0000256" key="6">
    <source>
        <dbReference type="ARBA" id="ARBA00022840"/>
    </source>
</evidence>
<evidence type="ECO:0000259" key="12">
    <source>
        <dbReference type="Pfam" id="PF02782"/>
    </source>
</evidence>
<evidence type="ECO:0000256" key="5">
    <source>
        <dbReference type="ARBA" id="ARBA00022777"/>
    </source>
</evidence>
<evidence type="ECO:0000256" key="7">
    <source>
        <dbReference type="ARBA" id="ARBA00023277"/>
    </source>
</evidence>
<protein>
    <recommendedName>
        <fullName evidence="8 10">Xylulose kinase</fullName>
        <shortName evidence="8 10">Xylulokinase</shortName>
        <ecNumber evidence="8 10">2.7.1.17</ecNumber>
    </recommendedName>
</protein>
<dbReference type="PROSITE" id="PS00933">
    <property type="entry name" value="FGGY_KINASES_1"/>
    <property type="match status" value="1"/>
</dbReference>
<dbReference type="InterPro" id="IPR043129">
    <property type="entry name" value="ATPase_NBD"/>
</dbReference>
<keyword evidence="14" id="KW-1185">Reference proteome</keyword>
<keyword evidence="6 8" id="KW-0067">ATP-binding</keyword>